<keyword evidence="1" id="KW-0614">Plasmid</keyword>
<accession>A0A6H0G021</accession>
<dbReference type="SMART" id="SM00710">
    <property type="entry name" value="PbH1"/>
    <property type="match status" value="6"/>
</dbReference>
<sequence length="405" mass="43746">MLILKNAKFLKASSINIVSRAKKKIICENIEVQGGRVGLFAIPAQSAKVVISKSLFRDATHYDNIQILNGEDILIDGNTSINSQRSGIVVSNTTSRARIINNLCYGNKIDLNNQGGWGIVCSINTYDTLVSNNICFNNQRGGITIDVFPEVGDLIDNRVIVSNNVINGLYNDTYSTTGISLNGARYAVVSGNTIFKVGQGLHTERAHYASVIGNIFQDISTYFVQFYLSDDTSFIGNKCIGSPVTGAACIRFLDANRFLCQSNSISNLTGTTGIVFRVSGISKDWCISENLVTRSVAGSGYLLNVYGSTVTGGSFTRNKVKATINAAWQWLIVSDNTSEFTVSDNTYDATGVGYIYNGSNLTVGDDTLNGSRNYFATAPTAYKSKIGQIASIAGVLKCWNGTSWV</sequence>
<dbReference type="InterPro" id="IPR006626">
    <property type="entry name" value="PbH1"/>
</dbReference>
<dbReference type="SUPFAM" id="SSF51126">
    <property type="entry name" value="Pectin lyase-like"/>
    <property type="match status" value="1"/>
</dbReference>
<dbReference type="InterPro" id="IPR012334">
    <property type="entry name" value="Pectin_lyas_fold"/>
</dbReference>
<dbReference type="AlphaFoldDB" id="A0A6H0G021"/>
<gene>
    <name evidence="1" type="ORF">G8E09_19370</name>
</gene>
<reference evidence="1 2" key="1">
    <citation type="submission" date="2020-03" db="EMBL/GenBank/DDBJ databases">
        <authorList>
            <person name="Zhang L."/>
            <person name="Han X."/>
            <person name="Chen Y."/>
            <person name="Yu Y."/>
        </authorList>
    </citation>
    <scope>NUCLEOTIDE SEQUENCE [LARGE SCALE GENOMIC DNA]</scope>
    <source>
        <strain evidence="1 2">A1254</strain>
        <plasmid evidence="2">pa1254_1</plasmid>
    </source>
</reference>
<organism evidence="1 2">
    <name type="scientific">Acinetobacter pittii</name>
    <name type="common">Acinetobacter genomosp. 3</name>
    <dbReference type="NCBI Taxonomy" id="48296"/>
    <lineage>
        <taxon>Bacteria</taxon>
        <taxon>Pseudomonadati</taxon>
        <taxon>Pseudomonadota</taxon>
        <taxon>Gammaproteobacteria</taxon>
        <taxon>Moraxellales</taxon>
        <taxon>Moraxellaceae</taxon>
        <taxon>Acinetobacter</taxon>
        <taxon>Acinetobacter calcoaceticus/baumannii complex</taxon>
    </lineage>
</organism>
<evidence type="ECO:0000313" key="2">
    <source>
        <dbReference type="Proteomes" id="UP000501692"/>
    </source>
</evidence>
<evidence type="ECO:0000313" key="1">
    <source>
        <dbReference type="EMBL" id="QIT19973.1"/>
    </source>
</evidence>
<dbReference type="EMBL" id="CP049807">
    <property type="protein sequence ID" value="QIT19973.1"/>
    <property type="molecule type" value="Genomic_DNA"/>
</dbReference>
<dbReference type="RefSeq" id="WP_167564459.1">
    <property type="nucleotide sequence ID" value="NZ_CP049807.1"/>
</dbReference>
<protein>
    <submittedName>
        <fullName evidence="1">Uncharacterized protein</fullName>
    </submittedName>
</protein>
<name>A0A6H0G021_ACIPI</name>
<dbReference type="Gene3D" id="2.160.20.10">
    <property type="entry name" value="Single-stranded right-handed beta-helix, Pectin lyase-like"/>
    <property type="match status" value="1"/>
</dbReference>
<dbReference type="InterPro" id="IPR011050">
    <property type="entry name" value="Pectin_lyase_fold/virulence"/>
</dbReference>
<dbReference type="Proteomes" id="UP000501692">
    <property type="component" value="Plasmid pA1254_1"/>
</dbReference>
<geneLocation type="plasmid" evidence="2">
    <name>pa1254_1</name>
</geneLocation>
<proteinExistence type="predicted"/>